<evidence type="ECO:0000313" key="2">
    <source>
        <dbReference type="EMBL" id="TFY99177.1"/>
    </source>
</evidence>
<reference evidence="2 3" key="1">
    <citation type="submission" date="2019-03" db="EMBL/GenBank/DDBJ databases">
        <title>Ramlibacter henchirensis DSM 14656, whole genome shotgun sequence.</title>
        <authorList>
            <person name="Zhang X."/>
            <person name="Feng G."/>
            <person name="Zhu H."/>
        </authorList>
    </citation>
    <scope>NUCLEOTIDE SEQUENCE [LARGE SCALE GENOMIC DNA]</scope>
    <source>
        <strain evidence="2 3">DSM 14656</strain>
    </source>
</reference>
<keyword evidence="3" id="KW-1185">Reference proteome</keyword>
<evidence type="ECO:0000256" key="1">
    <source>
        <dbReference type="SAM" id="MobiDB-lite"/>
    </source>
</evidence>
<comment type="caution">
    <text evidence="2">The sequence shown here is derived from an EMBL/GenBank/DDBJ whole genome shotgun (WGS) entry which is preliminary data.</text>
</comment>
<accession>A0A4Z0BLP5</accession>
<organism evidence="2 3">
    <name type="scientific">Ramlibacter henchirensis</name>
    <dbReference type="NCBI Taxonomy" id="204072"/>
    <lineage>
        <taxon>Bacteria</taxon>
        <taxon>Pseudomonadati</taxon>
        <taxon>Pseudomonadota</taxon>
        <taxon>Betaproteobacteria</taxon>
        <taxon>Burkholderiales</taxon>
        <taxon>Comamonadaceae</taxon>
        <taxon>Ramlibacter</taxon>
    </lineage>
</organism>
<protein>
    <submittedName>
        <fullName evidence="2">Uncharacterized protein</fullName>
    </submittedName>
</protein>
<gene>
    <name evidence="2" type="ORF">EZ313_21640</name>
</gene>
<feature type="region of interest" description="Disordered" evidence="1">
    <location>
        <begin position="1"/>
        <end position="32"/>
    </location>
</feature>
<sequence length="32" mass="3466">MAPTWRAAPGSWRPRGAACRRKSKAGRVSSIP</sequence>
<name>A0A4Z0BLP5_9BURK</name>
<evidence type="ECO:0000313" key="3">
    <source>
        <dbReference type="Proteomes" id="UP000298180"/>
    </source>
</evidence>
<dbReference type="EMBL" id="SMLM01000004">
    <property type="protein sequence ID" value="TFY99177.1"/>
    <property type="molecule type" value="Genomic_DNA"/>
</dbReference>
<proteinExistence type="predicted"/>
<dbReference type="AlphaFoldDB" id="A0A4Z0BLP5"/>
<dbReference type="Proteomes" id="UP000298180">
    <property type="component" value="Unassembled WGS sequence"/>
</dbReference>